<evidence type="ECO:0000259" key="9">
    <source>
        <dbReference type="Pfam" id="PF03946"/>
    </source>
</evidence>
<evidence type="ECO:0000256" key="3">
    <source>
        <dbReference type="ARBA" id="ARBA00023274"/>
    </source>
</evidence>
<name>A0ABY6KEZ9_9ARAC</name>
<dbReference type="Pfam" id="PF00298">
    <property type="entry name" value="Ribosomal_L11"/>
    <property type="match status" value="1"/>
</dbReference>
<dbReference type="HAMAP" id="MF_00736">
    <property type="entry name" value="Ribosomal_uL11"/>
    <property type="match status" value="1"/>
</dbReference>
<feature type="domain" description="Large ribosomal subunit protein uL11 N-terminal" evidence="9">
    <location>
        <begin position="22"/>
        <end position="79"/>
    </location>
</feature>
<dbReference type="InterPro" id="IPR020783">
    <property type="entry name" value="Ribosomal_uL11_C"/>
</dbReference>
<protein>
    <recommendedName>
        <fullName evidence="5">Large ribosomal subunit protein uL11m</fullName>
    </recommendedName>
    <alternativeName>
        <fullName evidence="6">39S ribosomal protein L11, mitochondrial</fullName>
    </alternativeName>
</protein>
<comment type="similarity">
    <text evidence="1 7">Belongs to the universal ribosomal protein uL11 family.</text>
</comment>
<evidence type="ECO:0000256" key="7">
    <source>
        <dbReference type="RuleBase" id="RU003978"/>
    </source>
</evidence>
<reference evidence="10 11" key="1">
    <citation type="submission" date="2022-01" db="EMBL/GenBank/DDBJ databases">
        <title>A chromosomal length assembly of Cordylochernes scorpioides.</title>
        <authorList>
            <person name="Zeh D."/>
            <person name="Zeh J."/>
        </authorList>
    </citation>
    <scope>NUCLEOTIDE SEQUENCE [LARGE SCALE GENOMIC DNA]</scope>
    <source>
        <strain evidence="10">IN4F17</strain>
        <tissue evidence="10">Whole Body</tissue>
    </source>
</reference>
<feature type="domain" description="Large ribosomal subunit protein uL11 C-terminal" evidence="8">
    <location>
        <begin position="85"/>
        <end position="155"/>
    </location>
</feature>
<dbReference type="CDD" id="cd00349">
    <property type="entry name" value="Ribosomal_L11"/>
    <property type="match status" value="1"/>
</dbReference>
<evidence type="ECO:0000256" key="1">
    <source>
        <dbReference type="ARBA" id="ARBA00010537"/>
    </source>
</evidence>
<gene>
    <name evidence="10" type="ORF">LAZ67_4004083</name>
</gene>
<accession>A0ABY6KEZ9</accession>
<dbReference type="SMART" id="SM00649">
    <property type="entry name" value="RL11"/>
    <property type="match status" value="1"/>
</dbReference>
<evidence type="ECO:0000313" key="10">
    <source>
        <dbReference type="EMBL" id="UYV67148.1"/>
    </source>
</evidence>
<dbReference type="InterPro" id="IPR036796">
    <property type="entry name" value="Ribosomal_uL11_N_sf"/>
</dbReference>
<dbReference type="SUPFAM" id="SSF46906">
    <property type="entry name" value="Ribosomal protein L11, C-terminal domain"/>
    <property type="match status" value="1"/>
</dbReference>
<evidence type="ECO:0000256" key="5">
    <source>
        <dbReference type="ARBA" id="ARBA00040104"/>
    </source>
</evidence>
<evidence type="ECO:0000259" key="8">
    <source>
        <dbReference type="Pfam" id="PF00298"/>
    </source>
</evidence>
<dbReference type="InterPro" id="IPR000911">
    <property type="entry name" value="Ribosomal_uL11"/>
</dbReference>
<proteinExistence type="inferred from homology"/>
<keyword evidence="3 7" id="KW-0687">Ribonucleoprotein</keyword>
<comment type="subunit">
    <text evidence="4">Component of the mitochondrial ribosome large subunit (39S) which comprises a 16S rRNA and about 50 distinct proteins.</text>
</comment>
<dbReference type="PANTHER" id="PTHR11661:SF1">
    <property type="entry name" value="LARGE RIBOSOMAL SUBUNIT PROTEIN UL11M"/>
    <property type="match status" value="1"/>
</dbReference>
<evidence type="ECO:0000256" key="2">
    <source>
        <dbReference type="ARBA" id="ARBA00022980"/>
    </source>
</evidence>
<sequence>MSRQLKSAKKLAEKVLHTTPLRVIIAAGKASGGPPLGPQLGQRGINIAQFVKDFNTRTKDFKEEVPIPCIISINPDRSYSLEMRHPPNSYFFKQASGAERGAMQAYKGEVAGKLTLKHIYEIAKIKSEDSSFDCVDIKEVCQMLIDSARTSGIHVVPHLEVEEYRQFLEERKKIVADQLAELEAKKEASATRL</sequence>
<dbReference type="EMBL" id="CP092866">
    <property type="protein sequence ID" value="UYV67148.1"/>
    <property type="molecule type" value="Genomic_DNA"/>
</dbReference>
<evidence type="ECO:0000313" key="11">
    <source>
        <dbReference type="Proteomes" id="UP001235939"/>
    </source>
</evidence>
<dbReference type="Gene3D" id="1.10.10.250">
    <property type="entry name" value="Ribosomal protein L11, C-terminal domain"/>
    <property type="match status" value="1"/>
</dbReference>
<evidence type="ECO:0000256" key="6">
    <source>
        <dbReference type="ARBA" id="ARBA00041455"/>
    </source>
</evidence>
<keyword evidence="2 7" id="KW-0689">Ribosomal protein</keyword>
<evidence type="ECO:0000256" key="4">
    <source>
        <dbReference type="ARBA" id="ARBA00038782"/>
    </source>
</evidence>
<keyword evidence="11" id="KW-1185">Reference proteome</keyword>
<dbReference type="SUPFAM" id="SSF54747">
    <property type="entry name" value="Ribosomal L11/L12e N-terminal domain"/>
    <property type="match status" value="1"/>
</dbReference>
<dbReference type="Proteomes" id="UP001235939">
    <property type="component" value="Chromosome 04"/>
</dbReference>
<dbReference type="InterPro" id="IPR020784">
    <property type="entry name" value="Ribosomal_uL11_N"/>
</dbReference>
<dbReference type="Pfam" id="PF03946">
    <property type="entry name" value="Ribosomal_L11_N"/>
    <property type="match status" value="1"/>
</dbReference>
<dbReference type="Gene3D" id="3.30.1550.10">
    <property type="entry name" value="Ribosomal protein L11/L12, N-terminal domain"/>
    <property type="match status" value="1"/>
</dbReference>
<dbReference type="PANTHER" id="PTHR11661">
    <property type="entry name" value="60S RIBOSOMAL PROTEIN L12"/>
    <property type="match status" value="1"/>
</dbReference>
<dbReference type="InterPro" id="IPR036769">
    <property type="entry name" value="Ribosomal_uL11_C_sf"/>
</dbReference>
<organism evidence="10 11">
    <name type="scientific">Cordylochernes scorpioides</name>
    <dbReference type="NCBI Taxonomy" id="51811"/>
    <lineage>
        <taxon>Eukaryota</taxon>
        <taxon>Metazoa</taxon>
        <taxon>Ecdysozoa</taxon>
        <taxon>Arthropoda</taxon>
        <taxon>Chelicerata</taxon>
        <taxon>Arachnida</taxon>
        <taxon>Pseudoscorpiones</taxon>
        <taxon>Cheliferoidea</taxon>
        <taxon>Chernetidae</taxon>
        <taxon>Cordylochernes</taxon>
    </lineage>
</organism>